<dbReference type="Gene3D" id="1.10.10.10">
    <property type="entry name" value="Winged helix-like DNA-binding domain superfamily/Winged helix DNA-binding domain"/>
    <property type="match status" value="1"/>
</dbReference>
<dbReference type="AlphaFoldDB" id="A0A718Y422"/>
<reference evidence="3" key="1">
    <citation type="journal article" date="2018" name="Genome Biol.">
        <title>SKESA: strategic k-mer extension for scrupulous assemblies.</title>
        <authorList>
            <person name="Souvorov A."/>
            <person name="Agarwala R."/>
            <person name="Lipman D.J."/>
        </authorList>
    </citation>
    <scope>NUCLEOTIDE SEQUENCE</scope>
    <source>
        <strain evidence="3">SL1344</strain>
    </source>
</reference>
<dbReference type="InterPro" id="IPR036388">
    <property type="entry name" value="WH-like_DNA-bd_sf"/>
</dbReference>
<evidence type="ECO:0000313" key="3">
    <source>
        <dbReference type="EMBL" id="HAD6864512.1"/>
    </source>
</evidence>
<reference evidence="3" key="2">
    <citation type="submission" date="2019-01" db="EMBL/GenBank/DDBJ databases">
        <authorList>
            <consortium name="NCBI Pathogen Detection Project"/>
        </authorList>
    </citation>
    <scope>NUCLEOTIDE SEQUENCE</scope>
    <source>
        <strain evidence="3">SL1344</strain>
    </source>
</reference>
<dbReference type="Pfam" id="PF04703">
    <property type="entry name" value="FaeA"/>
    <property type="match status" value="1"/>
</dbReference>
<comment type="caution">
    <text evidence="3">The sequence shown here is derived from an EMBL/GenBank/DDBJ whole genome shotgun (WGS) entry which is preliminary data.</text>
</comment>
<name>A0A718Y422_SALTS</name>
<feature type="non-terminal residue" evidence="3">
    <location>
        <position position="1"/>
    </location>
</feature>
<sequence>KKTGEKLFFTRDIAREMNISVGETRKYLDELHLYGVIGCEPGKNGVPVLWFLY</sequence>
<evidence type="ECO:0000256" key="1">
    <source>
        <dbReference type="ARBA" id="ARBA00023015"/>
    </source>
</evidence>
<dbReference type="GO" id="GO:0006355">
    <property type="term" value="P:regulation of DNA-templated transcription"/>
    <property type="evidence" value="ECO:0007669"/>
    <property type="project" value="InterPro"/>
</dbReference>
<protein>
    <recommendedName>
        <fullName evidence="4">FaeA-like family protein</fullName>
    </recommendedName>
</protein>
<keyword evidence="1" id="KW-0805">Transcription regulation</keyword>
<dbReference type="InterPro" id="IPR006793">
    <property type="entry name" value="FaeA"/>
</dbReference>
<evidence type="ECO:0008006" key="4">
    <source>
        <dbReference type="Google" id="ProtNLM"/>
    </source>
</evidence>
<accession>A0A718Y422</accession>
<proteinExistence type="predicted"/>
<dbReference type="EMBL" id="DAAPMV010000014">
    <property type="protein sequence ID" value="HAD6864512.1"/>
    <property type="molecule type" value="Genomic_DNA"/>
</dbReference>
<evidence type="ECO:0000256" key="2">
    <source>
        <dbReference type="ARBA" id="ARBA00023163"/>
    </source>
</evidence>
<organism evidence="3">
    <name type="scientific">Salmonella typhimurium (strain SL1344)</name>
    <dbReference type="NCBI Taxonomy" id="216597"/>
    <lineage>
        <taxon>Bacteria</taxon>
        <taxon>Pseudomonadati</taxon>
        <taxon>Pseudomonadota</taxon>
        <taxon>Gammaproteobacteria</taxon>
        <taxon>Enterobacterales</taxon>
        <taxon>Enterobacteriaceae</taxon>
        <taxon>Salmonella</taxon>
    </lineage>
</organism>
<keyword evidence="2" id="KW-0804">Transcription</keyword>
<gene>
    <name evidence="3" type="ORF">G1X41_21275</name>
</gene>